<evidence type="ECO:0000313" key="3">
    <source>
        <dbReference type="Proteomes" id="UP001243330"/>
    </source>
</evidence>
<protein>
    <submittedName>
        <fullName evidence="2">Uncharacterized protein</fullName>
    </submittedName>
</protein>
<sequence length="115" mass="12999">MLLSAVPSAFHDGNGILYCRLLNYIQTALCNVNTKHGYRSKLPGDVEDFGSQHLPDLTSTRRTPWSQTRRKTRNDGETLSLRAVTFNVATDAWLDGCEPKVAAPKRRRSRSHRDD</sequence>
<feature type="compositionally biased region" description="Polar residues" evidence="1">
    <location>
        <begin position="57"/>
        <end position="67"/>
    </location>
</feature>
<dbReference type="AlphaFoldDB" id="A0AAD9A0M8"/>
<keyword evidence="3" id="KW-1185">Reference proteome</keyword>
<accession>A0AAD9A0M8</accession>
<evidence type="ECO:0000313" key="2">
    <source>
        <dbReference type="EMBL" id="KAK1839228.1"/>
    </source>
</evidence>
<reference evidence="2" key="1">
    <citation type="submission" date="2023-01" db="EMBL/GenBank/DDBJ databases">
        <title>Colletotrichum chrysophilum M932 genome sequence.</title>
        <authorList>
            <person name="Baroncelli R."/>
        </authorList>
    </citation>
    <scope>NUCLEOTIDE SEQUENCE</scope>
    <source>
        <strain evidence="2">M932</strain>
    </source>
</reference>
<feature type="region of interest" description="Disordered" evidence="1">
    <location>
        <begin position="49"/>
        <end position="76"/>
    </location>
</feature>
<proteinExistence type="predicted"/>
<organism evidence="2 3">
    <name type="scientific">Colletotrichum chrysophilum</name>
    <dbReference type="NCBI Taxonomy" id="1836956"/>
    <lineage>
        <taxon>Eukaryota</taxon>
        <taxon>Fungi</taxon>
        <taxon>Dikarya</taxon>
        <taxon>Ascomycota</taxon>
        <taxon>Pezizomycotina</taxon>
        <taxon>Sordariomycetes</taxon>
        <taxon>Hypocreomycetidae</taxon>
        <taxon>Glomerellales</taxon>
        <taxon>Glomerellaceae</taxon>
        <taxon>Colletotrichum</taxon>
        <taxon>Colletotrichum gloeosporioides species complex</taxon>
    </lineage>
</organism>
<name>A0AAD9A0M8_9PEZI</name>
<dbReference type="EMBL" id="JAQOWY010000701">
    <property type="protein sequence ID" value="KAK1839228.1"/>
    <property type="molecule type" value="Genomic_DNA"/>
</dbReference>
<dbReference type="Proteomes" id="UP001243330">
    <property type="component" value="Unassembled WGS sequence"/>
</dbReference>
<evidence type="ECO:0000256" key="1">
    <source>
        <dbReference type="SAM" id="MobiDB-lite"/>
    </source>
</evidence>
<gene>
    <name evidence="2" type="ORF">CCHR01_18148</name>
</gene>
<comment type="caution">
    <text evidence="2">The sequence shown here is derived from an EMBL/GenBank/DDBJ whole genome shotgun (WGS) entry which is preliminary data.</text>
</comment>